<feature type="compositionally biased region" description="Low complexity" evidence="4">
    <location>
        <begin position="1"/>
        <end position="31"/>
    </location>
</feature>
<evidence type="ECO:0000256" key="1">
    <source>
        <dbReference type="ARBA" id="ARBA00007133"/>
    </source>
</evidence>
<evidence type="ECO:0000313" key="5">
    <source>
        <dbReference type="EMBL" id="KAK3941766.1"/>
    </source>
</evidence>
<feature type="compositionally biased region" description="Basic and acidic residues" evidence="4">
    <location>
        <begin position="275"/>
        <end position="287"/>
    </location>
</feature>
<evidence type="ECO:0000256" key="3">
    <source>
        <dbReference type="SAM" id="Coils"/>
    </source>
</evidence>
<dbReference type="PANTHER" id="PTHR13073">
    <property type="entry name" value="BLOC-1 COMPLEX SUBUNIT 1"/>
    <property type="match status" value="1"/>
</dbReference>
<feature type="compositionally biased region" description="Polar residues" evidence="4">
    <location>
        <begin position="112"/>
        <end position="121"/>
    </location>
</feature>
<keyword evidence="3" id="KW-0175">Coiled coil</keyword>
<evidence type="ECO:0000256" key="2">
    <source>
        <dbReference type="ARBA" id="ARBA00019577"/>
    </source>
</evidence>
<evidence type="ECO:0000313" key="6">
    <source>
        <dbReference type="Proteomes" id="UP001303473"/>
    </source>
</evidence>
<feature type="region of interest" description="Disordered" evidence="4">
    <location>
        <begin position="218"/>
        <end position="368"/>
    </location>
</feature>
<dbReference type="PANTHER" id="PTHR13073:SF0">
    <property type="entry name" value="BIOGENESIS OF LYSOSOME-RELATED ORGANELLES COMPLEX 1 SUBUNIT 1"/>
    <property type="match status" value="1"/>
</dbReference>
<dbReference type="Pfam" id="PF06320">
    <property type="entry name" value="GCN5L1"/>
    <property type="match status" value="1"/>
</dbReference>
<organism evidence="5 6">
    <name type="scientific">Diplogelasinospora grovesii</name>
    <dbReference type="NCBI Taxonomy" id="303347"/>
    <lineage>
        <taxon>Eukaryota</taxon>
        <taxon>Fungi</taxon>
        <taxon>Dikarya</taxon>
        <taxon>Ascomycota</taxon>
        <taxon>Pezizomycotina</taxon>
        <taxon>Sordariomycetes</taxon>
        <taxon>Sordariomycetidae</taxon>
        <taxon>Sordariales</taxon>
        <taxon>Diplogelasinosporaceae</taxon>
        <taxon>Diplogelasinospora</taxon>
    </lineage>
</organism>
<dbReference type="EMBL" id="MU853780">
    <property type="protein sequence ID" value="KAK3941766.1"/>
    <property type="molecule type" value="Genomic_DNA"/>
</dbReference>
<feature type="compositionally biased region" description="Low complexity" evidence="4">
    <location>
        <begin position="44"/>
        <end position="86"/>
    </location>
</feature>
<name>A0AAN6S6K9_9PEZI</name>
<evidence type="ECO:0000256" key="4">
    <source>
        <dbReference type="SAM" id="MobiDB-lite"/>
    </source>
</evidence>
<dbReference type="GO" id="GO:0016197">
    <property type="term" value="P:endosomal transport"/>
    <property type="evidence" value="ECO:0007669"/>
    <property type="project" value="TreeGrafter"/>
</dbReference>
<accession>A0AAN6S6K9</accession>
<reference evidence="6" key="1">
    <citation type="journal article" date="2023" name="Mol. Phylogenet. Evol.">
        <title>Genome-scale phylogeny and comparative genomics of the fungal order Sordariales.</title>
        <authorList>
            <person name="Hensen N."/>
            <person name="Bonometti L."/>
            <person name="Westerberg I."/>
            <person name="Brannstrom I.O."/>
            <person name="Guillou S."/>
            <person name="Cros-Aarteil S."/>
            <person name="Calhoun S."/>
            <person name="Haridas S."/>
            <person name="Kuo A."/>
            <person name="Mondo S."/>
            <person name="Pangilinan J."/>
            <person name="Riley R."/>
            <person name="LaButti K."/>
            <person name="Andreopoulos B."/>
            <person name="Lipzen A."/>
            <person name="Chen C."/>
            <person name="Yan M."/>
            <person name="Daum C."/>
            <person name="Ng V."/>
            <person name="Clum A."/>
            <person name="Steindorff A."/>
            <person name="Ohm R.A."/>
            <person name="Martin F."/>
            <person name="Silar P."/>
            <person name="Natvig D.O."/>
            <person name="Lalanne C."/>
            <person name="Gautier V."/>
            <person name="Ament-Velasquez S.L."/>
            <person name="Kruys A."/>
            <person name="Hutchinson M.I."/>
            <person name="Powell A.J."/>
            <person name="Barry K."/>
            <person name="Miller A.N."/>
            <person name="Grigoriev I.V."/>
            <person name="Debuchy R."/>
            <person name="Gladieux P."/>
            <person name="Hiltunen Thoren M."/>
            <person name="Johannesson H."/>
        </authorList>
    </citation>
    <scope>NUCLEOTIDE SEQUENCE [LARGE SCALE GENOMIC DNA]</scope>
    <source>
        <strain evidence="6">CBS 340.73</strain>
    </source>
</reference>
<feature type="compositionally biased region" description="Pro residues" evidence="4">
    <location>
        <begin position="32"/>
        <end position="43"/>
    </location>
</feature>
<feature type="region of interest" description="Disordered" evidence="4">
    <location>
        <begin position="1"/>
        <end position="121"/>
    </location>
</feature>
<keyword evidence="6" id="KW-1185">Reference proteome</keyword>
<dbReference type="Proteomes" id="UP001303473">
    <property type="component" value="Unassembled WGS sequence"/>
</dbReference>
<sequence>MSSSFPPQQLQPSSASISTTGGTCSVSTSNPSAPPSAASPPPSSTAGSSVSSPPHPHPQQQLHPPLHGHQVPGLLGSAGPAGPAAPHLYRHHGRGAPHSATASSQSQSQFSNTLPTPSTQRQIEEARNAVVASIGNMMDRELQGRAALLHSNNTAIEKQEKDVTKALDGLRKENDKLQKLATEHAKKVKEIGNVQNWAEMLEREFIIIEETLRLVREGSDSGSYSGSWSGSESGRSRSPSPGREAAAQSDSMRRDDDGDVIMTEGDDGQPQVHAQKADKGKGKEVDPSHTSMDVDASTFPTEPISEDQNRQPNEPASINQGEQQHHPQHVLKGKGKEVVDSSDVIMEMQHSAPVPDPTTQHTFEQAAI</sequence>
<proteinExistence type="inferred from homology"/>
<dbReference type="GO" id="GO:0031083">
    <property type="term" value="C:BLOC-1 complex"/>
    <property type="evidence" value="ECO:0007669"/>
    <property type="project" value="InterPro"/>
</dbReference>
<dbReference type="InterPro" id="IPR009395">
    <property type="entry name" value="BLOC1S1"/>
</dbReference>
<dbReference type="AlphaFoldDB" id="A0AAN6S6K9"/>
<gene>
    <name evidence="5" type="ORF">QBC46DRAFT_92058</name>
</gene>
<protein>
    <recommendedName>
        <fullName evidence="2">Biogenesis of lysosome-related organelles complex 1 subunit 1</fullName>
    </recommendedName>
</protein>
<feature type="compositionally biased region" description="Polar residues" evidence="4">
    <location>
        <begin position="310"/>
        <end position="322"/>
    </location>
</feature>
<feature type="compositionally biased region" description="Polar residues" evidence="4">
    <location>
        <begin position="357"/>
        <end position="368"/>
    </location>
</feature>
<comment type="caution">
    <text evidence="5">The sequence shown here is derived from an EMBL/GenBank/DDBJ whole genome shotgun (WGS) entry which is preliminary data.</text>
</comment>
<feature type="compositionally biased region" description="Low complexity" evidence="4">
    <location>
        <begin position="220"/>
        <end position="244"/>
    </location>
</feature>
<comment type="similarity">
    <text evidence="1">Belongs to the BLOC1S1 family.</text>
</comment>
<feature type="coiled-coil region" evidence="3">
    <location>
        <begin position="160"/>
        <end position="190"/>
    </location>
</feature>